<dbReference type="PANTHER" id="PTHR47691">
    <property type="entry name" value="REGULATOR-RELATED"/>
    <property type="match status" value="1"/>
</dbReference>
<protein>
    <submittedName>
        <fullName evidence="3">ATP-binding protein</fullName>
    </submittedName>
</protein>
<dbReference type="InterPro" id="IPR010982">
    <property type="entry name" value="Lambda_DNA-bd_dom_sf"/>
</dbReference>
<evidence type="ECO:0000259" key="2">
    <source>
        <dbReference type="PROSITE" id="PS50943"/>
    </source>
</evidence>
<dbReference type="EMBL" id="JBHSKD010000004">
    <property type="protein sequence ID" value="MFC5175953.1"/>
    <property type="molecule type" value="Genomic_DNA"/>
</dbReference>
<reference evidence="4" key="1">
    <citation type="journal article" date="2019" name="Int. J. Syst. Evol. Microbiol.">
        <title>The Global Catalogue of Microorganisms (GCM) 10K type strain sequencing project: providing services to taxonomists for standard genome sequencing and annotation.</title>
        <authorList>
            <consortium name="The Broad Institute Genomics Platform"/>
            <consortium name="The Broad Institute Genome Sequencing Center for Infectious Disease"/>
            <person name="Wu L."/>
            <person name="Ma J."/>
        </authorList>
    </citation>
    <scope>NUCLEOTIDE SEQUENCE [LARGE SCALE GENOMIC DNA]</scope>
    <source>
        <strain evidence="4">DFY41</strain>
    </source>
</reference>
<dbReference type="InterPro" id="IPR041664">
    <property type="entry name" value="AAA_16"/>
</dbReference>
<comment type="caution">
    <text evidence="3">The sequence shown here is derived from an EMBL/GenBank/DDBJ whole genome shotgun (WGS) entry which is preliminary data.</text>
</comment>
<dbReference type="InterPro" id="IPR027417">
    <property type="entry name" value="P-loop_NTPase"/>
</dbReference>
<dbReference type="Gene3D" id="3.40.50.300">
    <property type="entry name" value="P-loop containing nucleotide triphosphate hydrolases"/>
    <property type="match status" value="1"/>
</dbReference>
<evidence type="ECO:0000256" key="1">
    <source>
        <dbReference type="SAM" id="MobiDB-lite"/>
    </source>
</evidence>
<gene>
    <name evidence="3" type="ORF">ACFPGP_04670</name>
</gene>
<dbReference type="Pfam" id="PF13560">
    <property type="entry name" value="HTH_31"/>
    <property type="match status" value="1"/>
</dbReference>
<dbReference type="Gene3D" id="1.25.40.10">
    <property type="entry name" value="Tetratricopeptide repeat domain"/>
    <property type="match status" value="1"/>
</dbReference>
<dbReference type="RefSeq" id="WP_378587525.1">
    <property type="nucleotide sequence ID" value="NZ_JBHSKD010000004.1"/>
</dbReference>
<accession>A0ABW0BFD9</accession>
<dbReference type="PROSITE" id="PS50943">
    <property type="entry name" value="HTH_CROC1"/>
    <property type="match status" value="1"/>
</dbReference>
<organism evidence="3 4">
    <name type="scientific">Nocardioides taihuensis</name>
    <dbReference type="NCBI Taxonomy" id="1835606"/>
    <lineage>
        <taxon>Bacteria</taxon>
        <taxon>Bacillati</taxon>
        <taxon>Actinomycetota</taxon>
        <taxon>Actinomycetes</taxon>
        <taxon>Propionibacteriales</taxon>
        <taxon>Nocardioidaceae</taxon>
        <taxon>Nocardioides</taxon>
    </lineage>
</organism>
<dbReference type="PANTHER" id="PTHR47691:SF3">
    <property type="entry name" value="HTH-TYPE TRANSCRIPTIONAL REGULATOR RV0890C-RELATED"/>
    <property type="match status" value="1"/>
</dbReference>
<sequence>MSARGELAERLRALRERAGLSQEELASRAGLSSHAVSALERGTRTRPYPHTVRALADALGASEDERAALVAAVPARRAPSRTDAVPGARRGLLPVPPTPLVGRDDELARATELLREHRLVTLTGTGGVGKTRLALAVAAAVADAWADGARFVALAPVADAAGVMTALADAVDAEPGPDAYAAVLARVQESRQLLVLDNLEHVLDAAPALASLVEAAPGLTLLATSRAPLRVRGEVELAVEPLPGPPAVELLRSRAEAVSPGWGRGEHDDAAVEAICDRLAGIPLALELAAARARLLDPPSLLARLDALPEGPRDLPARQRTMRATLDWSYGLLGADEQAMLRHLAAFVGGFRLDDLEGTAGRAGLGDSGDVLLGLEALAEQSLVVSEGGADGTRHRLLDPVAQYARARAEEAGDWEAAVRAHAAHYLAVAEEAAPRYCGGEQVDALGRVDAEHPNLTAAVERSLALGESGDAGRLCWSLWMYWWLRGHHALGARLSEAVLAHGVPPEGRAHTSLAAATMRFAMDDVPAALGWWEQAVEHAVDPTALANGIAGTGLAALATGDLVSARARFAEARVPAEEAGDEGEWTWALSLVWSGTVDLLEGDFDAAVAHIERGLASARRRGDRLTSYIALYNLSQVEMARGRRGEARRHLEEGMRLSLETGDHSNLAYLLDATAVLEAAEGTLGRVPLLLGAAQAIREAVGSRGYGYYRPDPAAGAAAAAEARRHLGADRYDDALDTGRGLAPEEAAGLVLGRVPSAGPATPGR</sequence>
<dbReference type="SUPFAM" id="SSF47413">
    <property type="entry name" value="lambda repressor-like DNA-binding domains"/>
    <property type="match status" value="1"/>
</dbReference>
<evidence type="ECO:0000313" key="4">
    <source>
        <dbReference type="Proteomes" id="UP001596087"/>
    </source>
</evidence>
<dbReference type="SUPFAM" id="SSF52540">
    <property type="entry name" value="P-loop containing nucleoside triphosphate hydrolases"/>
    <property type="match status" value="1"/>
</dbReference>
<name>A0ABW0BFD9_9ACTN</name>
<dbReference type="Gene3D" id="1.10.260.40">
    <property type="entry name" value="lambda repressor-like DNA-binding domains"/>
    <property type="match status" value="1"/>
</dbReference>
<dbReference type="Pfam" id="PF13191">
    <property type="entry name" value="AAA_16"/>
    <property type="match status" value="1"/>
</dbReference>
<feature type="domain" description="HTH cro/C1-type" evidence="2">
    <location>
        <begin position="11"/>
        <end position="66"/>
    </location>
</feature>
<dbReference type="SMART" id="SM00530">
    <property type="entry name" value="HTH_XRE"/>
    <property type="match status" value="1"/>
</dbReference>
<dbReference type="Proteomes" id="UP001596087">
    <property type="component" value="Unassembled WGS sequence"/>
</dbReference>
<keyword evidence="4" id="KW-1185">Reference proteome</keyword>
<keyword evidence="3" id="KW-0547">Nucleotide-binding</keyword>
<feature type="region of interest" description="Disordered" evidence="1">
    <location>
        <begin position="18"/>
        <end position="44"/>
    </location>
</feature>
<dbReference type="InterPro" id="IPR001387">
    <property type="entry name" value="Cro/C1-type_HTH"/>
</dbReference>
<proteinExistence type="predicted"/>
<dbReference type="CDD" id="cd00093">
    <property type="entry name" value="HTH_XRE"/>
    <property type="match status" value="1"/>
</dbReference>
<dbReference type="GO" id="GO:0005524">
    <property type="term" value="F:ATP binding"/>
    <property type="evidence" value="ECO:0007669"/>
    <property type="project" value="UniProtKB-KW"/>
</dbReference>
<dbReference type="PRINTS" id="PR00364">
    <property type="entry name" value="DISEASERSIST"/>
</dbReference>
<dbReference type="InterPro" id="IPR011990">
    <property type="entry name" value="TPR-like_helical_dom_sf"/>
</dbReference>
<evidence type="ECO:0000313" key="3">
    <source>
        <dbReference type="EMBL" id="MFC5175953.1"/>
    </source>
</evidence>
<keyword evidence="3" id="KW-0067">ATP-binding</keyword>
<dbReference type="SUPFAM" id="SSF48452">
    <property type="entry name" value="TPR-like"/>
    <property type="match status" value="1"/>
</dbReference>